<dbReference type="Pfam" id="PF13482">
    <property type="entry name" value="RNase_H_2"/>
    <property type="match status" value="1"/>
</dbReference>
<accession>A0A8J7YL38</accession>
<dbReference type="PANTHER" id="PTHR38462:SF1">
    <property type="entry name" value="YPRB RIBONUCLEASE H-LIKE DOMAIN-CONTAINING PROTEIN"/>
    <property type="match status" value="1"/>
</dbReference>
<dbReference type="EMBL" id="JAGVSJ010000027">
    <property type="protein sequence ID" value="MBX8632439.1"/>
    <property type="molecule type" value="Genomic_DNA"/>
</dbReference>
<dbReference type="EMBL" id="JAHEAC010000071">
    <property type="protein sequence ID" value="MBX8644528.1"/>
    <property type="molecule type" value="Genomic_DNA"/>
</dbReference>
<dbReference type="InterPro" id="IPR038720">
    <property type="entry name" value="YprB_RNase_H-like_dom"/>
</dbReference>
<dbReference type="AlphaFoldDB" id="A0A8J7YL38"/>
<feature type="domain" description="YprB ribonuclease H-like" evidence="1">
    <location>
        <begin position="83"/>
        <end position="232"/>
    </location>
</feature>
<organism evidence="2 4">
    <name type="scientific">Candidatus Sysuiplasma superficiale</name>
    <dbReference type="NCBI Taxonomy" id="2823368"/>
    <lineage>
        <taxon>Archaea</taxon>
        <taxon>Methanobacteriati</taxon>
        <taxon>Thermoplasmatota</taxon>
        <taxon>Thermoplasmata</taxon>
        <taxon>Candidatus Sysuiplasmatales</taxon>
        <taxon>Candidatus Sysuiplasmataceae</taxon>
        <taxon>Candidatus Sysuiplasma</taxon>
    </lineage>
</organism>
<name>A0A8J7YL38_9ARCH</name>
<proteinExistence type="predicted"/>
<dbReference type="Proteomes" id="UP000716004">
    <property type="component" value="Unassembled WGS sequence"/>
</dbReference>
<sequence length="246" mass="28857">MLRRSFIIFKGVGEKRERDLWNAGFMDWNELQPEITRFNSDAGEEIERAEAKYRQRDAAYFASLLRPCERWRLLSDFRDETAFIDVELDGANRYSRPAMVGIMRNGRYTCLVSGVDLDRDELSRRLHGAKLLVCYNGQRHDIHFLHLILPRIENGFAVIDLLPVCRKLGLNGGLKRVERLAGIERERFVELAAGRNAVRYWKEWKRTGRKAFLNILMRYNREDTCNLEPLAREAERMMLSKMTEGI</sequence>
<protein>
    <submittedName>
        <fullName evidence="2">Ribonuclease H-like domain-containing protein</fullName>
    </submittedName>
</protein>
<evidence type="ECO:0000313" key="2">
    <source>
        <dbReference type="EMBL" id="MBX8632439.1"/>
    </source>
</evidence>
<reference evidence="2" key="1">
    <citation type="submission" date="2021-04" db="EMBL/GenBank/DDBJ databases">
        <title>Genomic insights into ecological role and evolution of a novel Thermoplasmata order Candidatus Sysuiplasmatales.</title>
        <authorList>
            <person name="Yuan Y."/>
        </authorList>
    </citation>
    <scope>NUCLEOTIDE SEQUENCE</scope>
    <source>
        <strain evidence="3">TUT19-bin139</strain>
        <strain evidence="2">YP2-bin.285</strain>
    </source>
</reference>
<comment type="caution">
    <text evidence="2">The sequence shown here is derived from an EMBL/GenBank/DDBJ whole genome shotgun (WGS) entry which is preliminary data.</text>
</comment>
<dbReference type="InterPro" id="IPR012337">
    <property type="entry name" value="RNaseH-like_sf"/>
</dbReference>
<dbReference type="Proteomes" id="UP000750197">
    <property type="component" value="Unassembled WGS sequence"/>
</dbReference>
<evidence type="ECO:0000259" key="1">
    <source>
        <dbReference type="Pfam" id="PF13482"/>
    </source>
</evidence>
<evidence type="ECO:0000313" key="3">
    <source>
        <dbReference type="EMBL" id="MBX8644528.1"/>
    </source>
</evidence>
<dbReference type="SUPFAM" id="SSF53098">
    <property type="entry name" value="Ribonuclease H-like"/>
    <property type="match status" value="1"/>
</dbReference>
<gene>
    <name evidence="2" type="ORF">J9259_08010</name>
    <name evidence="3" type="ORF">KIY12_07400</name>
</gene>
<dbReference type="PANTHER" id="PTHR38462">
    <property type="entry name" value="EXONUCLEASE-LIKE PROTEIN"/>
    <property type="match status" value="1"/>
</dbReference>
<evidence type="ECO:0000313" key="4">
    <source>
        <dbReference type="Proteomes" id="UP000716004"/>
    </source>
</evidence>